<keyword evidence="6 12" id="KW-0489">Methyltransferase</keyword>
<dbReference type="PANTHER" id="PTHR11579:SF0">
    <property type="entry name" value="PROTEIN-L-ISOASPARTATE(D-ASPARTATE) O-METHYLTRANSFERASE"/>
    <property type="match status" value="1"/>
</dbReference>
<evidence type="ECO:0000256" key="9">
    <source>
        <dbReference type="ARBA" id="ARBA00030757"/>
    </source>
</evidence>
<protein>
    <recommendedName>
        <fullName evidence="4">Protein-L-isoaspartate O-methyltransferase</fullName>
        <ecNumber evidence="3">2.1.1.77</ecNumber>
    </recommendedName>
    <alternativeName>
        <fullName evidence="11">L-isoaspartyl protein carboxyl methyltransferase</fullName>
    </alternativeName>
    <alternativeName>
        <fullName evidence="9">Protein L-isoaspartyl methyltransferase</fullName>
    </alternativeName>
    <alternativeName>
        <fullName evidence="10">Protein-beta-aspartate methyltransferase</fullName>
    </alternativeName>
</protein>
<proteinExistence type="inferred from homology"/>
<dbReference type="GO" id="GO:0008168">
    <property type="term" value="F:methyltransferase activity"/>
    <property type="evidence" value="ECO:0007669"/>
    <property type="project" value="UniProtKB-KW"/>
</dbReference>
<dbReference type="GO" id="GO:0032259">
    <property type="term" value="P:methylation"/>
    <property type="evidence" value="ECO:0007669"/>
    <property type="project" value="UniProtKB-KW"/>
</dbReference>
<evidence type="ECO:0000256" key="3">
    <source>
        <dbReference type="ARBA" id="ARBA00011890"/>
    </source>
</evidence>
<gene>
    <name evidence="12" type="ORF">GCM10009560_62670</name>
</gene>
<keyword evidence="5" id="KW-0963">Cytoplasm</keyword>
<evidence type="ECO:0000256" key="10">
    <source>
        <dbReference type="ARBA" id="ARBA00031323"/>
    </source>
</evidence>
<keyword evidence="13" id="KW-1185">Reference proteome</keyword>
<comment type="subcellular location">
    <subcellularLocation>
        <location evidence="1">Cytoplasm</location>
    </subcellularLocation>
</comment>
<dbReference type="PANTHER" id="PTHR11579">
    <property type="entry name" value="PROTEIN-L-ISOASPARTATE O-METHYLTRANSFERASE"/>
    <property type="match status" value="1"/>
</dbReference>
<dbReference type="InterPro" id="IPR000682">
    <property type="entry name" value="PCMT"/>
</dbReference>
<evidence type="ECO:0000313" key="12">
    <source>
        <dbReference type="EMBL" id="GAA0946714.1"/>
    </source>
</evidence>
<dbReference type="RefSeq" id="WP_343953750.1">
    <property type="nucleotide sequence ID" value="NZ_BAAAHQ010000040.1"/>
</dbReference>
<comment type="similarity">
    <text evidence="2">Belongs to the methyltransferase superfamily. L-isoaspartyl/D-aspartyl protein methyltransferase family.</text>
</comment>
<dbReference type="InterPro" id="IPR029063">
    <property type="entry name" value="SAM-dependent_MTases_sf"/>
</dbReference>
<evidence type="ECO:0000256" key="8">
    <source>
        <dbReference type="ARBA" id="ARBA00022691"/>
    </source>
</evidence>
<evidence type="ECO:0000256" key="1">
    <source>
        <dbReference type="ARBA" id="ARBA00004496"/>
    </source>
</evidence>
<evidence type="ECO:0000313" key="13">
    <source>
        <dbReference type="Proteomes" id="UP001501578"/>
    </source>
</evidence>
<dbReference type="CDD" id="cd02440">
    <property type="entry name" value="AdoMet_MTases"/>
    <property type="match status" value="1"/>
</dbReference>
<dbReference type="Proteomes" id="UP001501578">
    <property type="component" value="Unassembled WGS sequence"/>
</dbReference>
<comment type="caution">
    <text evidence="12">The sequence shown here is derived from an EMBL/GenBank/DDBJ whole genome shotgun (WGS) entry which is preliminary data.</text>
</comment>
<dbReference type="SUPFAM" id="SSF53335">
    <property type="entry name" value="S-adenosyl-L-methionine-dependent methyltransferases"/>
    <property type="match status" value="1"/>
</dbReference>
<reference evidence="13" key="1">
    <citation type="journal article" date="2019" name="Int. J. Syst. Evol. Microbiol.">
        <title>The Global Catalogue of Microorganisms (GCM) 10K type strain sequencing project: providing services to taxonomists for standard genome sequencing and annotation.</title>
        <authorList>
            <consortium name="The Broad Institute Genomics Platform"/>
            <consortium name="The Broad Institute Genome Sequencing Center for Infectious Disease"/>
            <person name="Wu L."/>
            <person name="Ma J."/>
        </authorList>
    </citation>
    <scope>NUCLEOTIDE SEQUENCE [LARGE SCALE GENOMIC DNA]</scope>
    <source>
        <strain evidence="13">JCM 11136</strain>
    </source>
</reference>
<accession>A0ABP4BCI1</accession>
<dbReference type="EC" id="2.1.1.77" evidence="3"/>
<dbReference type="EMBL" id="BAAAHQ010000040">
    <property type="protein sequence ID" value="GAA0946714.1"/>
    <property type="molecule type" value="Genomic_DNA"/>
</dbReference>
<sequence length="380" mass="41157">MTHEDPGITVTWPRCAQRLAEELRGSGVLSDPAWREAVGRVPRHLFVPDFYLRTGAAAEDERKGTHFTPDTPGHLEAAYSDQTLVTQFIEYDGWPWPTSSSTAPSLMLRMLQALDVHDGMTALEVGTGTGYNAGLLSERLGDDRVTSIDIDSDLIGLARSRLEAAGYHPTLAVRDGRHGYPEAAPYDRLIATVAFDEIPTEWIKQTKPGGIIVCDLRHSGAPWSGALARLEVGDDQTAVGRLLPCPVGFMSARTHAEIPGISDSAGMDRTVVKDRDTDVGGSTAMSPGLALIIWQYLPDLVAYPGEDTLTVVAGDSWAEVGLLEPTRVSHGGPRDIWGVVEDARNRWEAAGRPGVERFGITVEPGRQWVWLDSPVGAVTC</sequence>
<evidence type="ECO:0000256" key="2">
    <source>
        <dbReference type="ARBA" id="ARBA00005369"/>
    </source>
</evidence>
<name>A0ABP4BCI1_9ACTN</name>
<evidence type="ECO:0000256" key="6">
    <source>
        <dbReference type="ARBA" id="ARBA00022603"/>
    </source>
</evidence>
<dbReference type="Pfam" id="PF01135">
    <property type="entry name" value="PCMT"/>
    <property type="match status" value="1"/>
</dbReference>
<evidence type="ECO:0000256" key="4">
    <source>
        <dbReference type="ARBA" id="ARBA00013346"/>
    </source>
</evidence>
<dbReference type="Gene3D" id="3.40.50.150">
    <property type="entry name" value="Vaccinia Virus protein VP39"/>
    <property type="match status" value="1"/>
</dbReference>
<evidence type="ECO:0000256" key="11">
    <source>
        <dbReference type="ARBA" id="ARBA00031350"/>
    </source>
</evidence>
<evidence type="ECO:0000256" key="7">
    <source>
        <dbReference type="ARBA" id="ARBA00022679"/>
    </source>
</evidence>
<organism evidence="12 13">
    <name type="scientific">Nonomuraea longicatena</name>
    <dbReference type="NCBI Taxonomy" id="83682"/>
    <lineage>
        <taxon>Bacteria</taxon>
        <taxon>Bacillati</taxon>
        <taxon>Actinomycetota</taxon>
        <taxon>Actinomycetes</taxon>
        <taxon>Streptosporangiales</taxon>
        <taxon>Streptosporangiaceae</taxon>
        <taxon>Nonomuraea</taxon>
    </lineage>
</organism>
<keyword evidence="8" id="KW-0949">S-adenosyl-L-methionine</keyword>
<evidence type="ECO:0000256" key="5">
    <source>
        <dbReference type="ARBA" id="ARBA00022490"/>
    </source>
</evidence>
<keyword evidence="7" id="KW-0808">Transferase</keyword>